<name>K5BH92_MYCHD</name>
<sequence>MRGPAADGRPVLTDGPIADESGREIRAAAFDNPIPELPPASG</sequence>
<comment type="caution">
    <text evidence="2">The sequence shown here is derived from an EMBL/GenBank/DDBJ whole genome shotgun (WGS) entry which is preliminary data.</text>
</comment>
<protein>
    <submittedName>
        <fullName evidence="2">Uncharacterized protein</fullName>
    </submittedName>
</protein>
<gene>
    <name evidence="2" type="ORF">C731_1294</name>
</gene>
<dbReference type="EMBL" id="AMRA01000034">
    <property type="protein sequence ID" value="EKF24661.1"/>
    <property type="molecule type" value="Genomic_DNA"/>
</dbReference>
<feature type="region of interest" description="Disordered" evidence="1">
    <location>
        <begin position="1"/>
        <end position="22"/>
    </location>
</feature>
<dbReference type="PATRIC" id="fig|1122247.3.peg.1244"/>
<dbReference type="AlphaFoldDB" id="K5BH92"/>
<accession>K5BH92</accession>
<evidence type="ECO:0000256" key="1">
    <source>
        <dbReference type="SAM" id="MobiDB-lite"/>
    </source>
</evidence>
<evidence type="ECO:0000313" key="2">
    <source>
        <dbReference type="EMBL" id="EKF24661.1"/>
    </source>
</evidence>
<reference evidence="2 3" key="1">
    <citation type="journal article" date="2012" name="J. Bacteriol.">
        <title>Genome sequence of Mycobacterium hassiacum DSM 44199, a rare source of heat-stable mycobacterial proteins.</title>
        <authorList>
            <person name="Tiago I."/>
            <person name="Maranha A."/>
            <person name="Mendes V."/>
            <person name="Alarico S."/>
            <person name="Moynihan P.J."/>
            <person name="Clarke A.J."/>
            <person name="Macedo-Ribeiro S."/>
            <person name="Pereira P.J."/>
            <person name="Empadinhas N."/>
        </authorList>
    </citation>
    <scope>NUCLEOTIDE SEQUENCE [LARGE SCALE GENOMIC DNA]</scope>
    <source>
        <strain evidence="3">DSM 44199 / CIP 105218 / JCM 12690 / 3849</strain>
    </source>
</reference>
<proteinExistence type="predicted"/>
<organism evidence="2 3">
    <name type="scientific">Mycolicibacterium hassiacum (strain DSM 44199 / CIP 105218 / JCM 12690 / 3849)</name>
    <name type="common">Mycobacterium hassiacum</name>
    <dbReference type="NCBI Taxonomy" id="1122247"/>
    <lineage>
        <taxon>Bacteria</taxon>
        <taxon>Bacillati</taxon>
        <taxon>Actinomycetota</taxon>
        <taxon>Actinomycetes</taxon>
        <taxon>Mycobacteriales</taxon>
        <taxon>Mycobacteriaceae</taxon>
        <taxon>Mycolicibacterium</taxon>
    </lineage>
</organism>
<evidence type="ECO:0000313" key="3">
    <source>
        <dbReference type="Proteomes" id="UP000006265"/>
    </source>
</evidence>
<keyword evidence="3" id="KW-1185">Reference proteome</keyword>
<dbReference type="Proteomes" id="UP000006265">
    <property type="component" value="Unassembled WGS sequence"/>
</dbReference>